<organism evidence="2 3">
    <name type="scientific">Streptomyces roseoviridis</name>
    <dbReference type="NCBI Taxonomy" id="67361"/>
    <lineage>
        <taxon>Bacteria</taxon>
        <taxon>Bacillati</taxon>
        <taxon>Actinomycetota</taxon>
        <taxon>Actinomycetes</taxon>
        <taxon>Kitasatosporales</taxon>
        <taxon>Streptomycetaceae</taxon>
        <taxon>Streptomyces</taxon>
    </lineage>
</organism>
<name>A0ABV5QM56_9ACTN</name>
<feature type="chain" id="PRO_5047302184" evidence="1">
    <location>
        <begin position="26"/>
        <end position="193"/>
    </location>
</feature>
<evidence type="ECO:0000256" key="1">
    <source>
        <dbReference type="SAM" id="SignalP"/>
    </source>
</evidence>
<gene>
    <name evidence="2" type="ORF">ACFFTP_10325</name>
</gene>
<dbReference type="EMBL" id="JBHMCT010000007">
    <property type="protein sequence ID" value="MFB9554586.1"/>
    <property type="molecule type" value="Genomic_DNA"/>
</dbReference>
<sequence>MKKYLLTAGAVVVAAALTTAAPAAAAVSARVPAPAVAESAPAPAPAVARTAGAKAPSPVRVVGSGERVDAGRGWTVWLTEEGKHWSGPDGYENFRSVVDGNVDLSRPGVSHQSEGDAAGVFHSGLHYGTKKAGKVVLTGTDGTRTTATLLELPGRPGWGVWYAHTGPEKDGGASVALYDRNGRLLAELPGWNA</sequence>
<proteinExistence type="predicted"/>
<comment type="caution">
    <text evidence="2">The sequence shown here is derived from an EMBL/GenBank/DDBJ whole genome shotgun (WGS) entry which is preliminary data.</text>
</comment>
<protein>
    <submittedName>
        <fullName evidence="2">Uncharacterized protein</fullName>
    </submittedName>
</protein>
<dbReference type="Proteomes" id="UP001589716">
    <property type="component" value="Unassembled WGS sequence"/>
</dbReference>
<reference evidence="2 3" key="1">
    <citation type="submission" date="2024-09" db="EMBL/GenBank/DDBJ databases">
        <authorList>
            <person name="Sun Q."/>
            <person name="Mori K."/>
        </authorList>
    </citation>
    <scope>NUCLEOTIDE SEQUENCE [LARGE SCALE GENOMIC DNA]</scope>
    <source>
        <strain evidence="2 3">JCM 4414</strain>
    </source>
</reference>
<dbReference type="RefSeq" id="WP_345487174.1">
    <property type="nucleotide sequence ID" value="NZ_BAAAWU010000001.1"/>
</dbReference>
<keyword evidence="1" id="KW-0732">Signal</keyword>
<feature type="signal peptide" evidence="1">
    <location>
        <begin position="1"/>
        <end position="25"/>
    </location>
</feature>
<accession>A0ABV5QM56</accession>
<evidence type="ECO:0000313" key="3">
    <source>
        <dbReference type="Proteomes" id="UP001589716"/>
    </source>
</evidence>
<keyword evidence="3" id="KW-1185">Reference proteome</keyword>
<evidence type="ECO:0000313" key="2">
    <source>
        <dbReference type="EMBL" id="MFB9554586.1"/>
    </source>
</evidence>